<evidence type="ECO:0000256" key="4">
    <source>
        <dbReference type="PROSITE-ProRule" id="PRU00175"/>
    </source>
</evidence>
<proteinExistence type="predicted"/>
<dbReference type="InterPro" id="IPR001841">
    <property type="entry name" value="Znf_RING"/>
</dbReference>
<organism evidence="7 8">
    <name type="scientific">Magallana gigas</name>
    <name type="common">Pacific oyster</name>
    <name type="synonym">Crassostrea gigas</name>
    <dbReference type="NCBI Taxonomy" id="29159"/>
    <lineage>
        <taxon>Eukaryota</taxon>
        <taxon>Metazoa</taxon>
        <taxon>Spiralia</taxon>
        <taxon>Lophotrochozoa</taxon>
        <taxon>Mollusca</taxon>
        <taxon>Bivalvia</taxon>
        <taxon>Autobranchia</taxon>
        <taxon>Pteriomorphia</taxon>
        <taxon>Ostreida</taxon>
        <taxon>Ostreoidea</taxon>
        <taxon>Ostreidae</taxon>
        <taxon>Magallana</taxon>
    </lineage>
</organism>
<keyword evidence="5" id="KW-0812">Transmembrane</keyword>
<keyword evidence="8" id="KW-1185">Reference proteome</keyword>
<feature type="transmembrane region" description="Helical" evidence="5">
    <location>
        <begin position="173"/>
        <end position="198"/>
    </location>
</feature>
<dbReference type="PANTHER" id="PTHR15315">
    <property type="entry name" value="RING FINGER PROTEIN 41, 151"/>
    <property type="match status" value="1"/>
</dbReference>
<keyword evidence="5" id="KW-0472">Membrane</keyword>
<evidence type="ECO:0000313" key="7">
    <source>
        <dbReference type="EnsemblMetazoa" id="G21562.6:cds"/>
    </source>
</evidence>
<dbReference type="InterPro" id="IPR017907">
    <property type="entry name" value="Znf_RING_CS"/>
</dbReference>
<evidence type="ECO:0000256" key="5">
    <source>
        <dbReference type="SAM" id="Phobius"/>
    </source>
</evidence>
<dbReference type="Proteomes" id="UP000005408">
    <property type="component" value="Unassembled WGS sequence"/>
</dbReference>
<feature type="transmembrane region" description="Helical" evidence="5">
    <location>
        <begin position="92"/>
        <end position="109"/>
    </location>
</feature>
<evidence type="ECO:0000256" key="3">
    <source>
        <dbReference type="ARBA" id="ARBA00022833"/>
    </source>
</evidence>
<dbReference type="SUPFAM" id="SSF57850">
    <property type="entry name" value="RING/U-box"/>
    <property type="match status" value="1"/>
</dbReference>
<feature type="domain" description="RING-type" evidence="6">
    <location>
        <begin position="4"/>
        <end position="43"/>
    </location>
</feature>
<accession>A0A8W8K426</accession>
<dbReference type="PROSITE" id="PS00518">
    <property type="entry name" value="ZF_RING_1"/>
    <property type="match status" value="1"/>
</dbReference>
<dbReference type="SMART" id="SM00184">
    <property type="entry name" value="RING"/>
    <property type="match status" value="1"/>
</dbReference>
<name>A0A8W8K426_MAGGI</name>
<dbReference type="EnsemblMetazoa" id="G21562.6">
    <property type="protein sequence ID" value="G21562.6:cds"/>
    <property type="gene ID" value="G21562"/>
</dbReference>
<keyword evidence="3" id="KW-0862">Zinc</keyword>
<evidence type="ECO:0000256" key="1">
    <source>
        <dbReference type="ARBA" id="ARBA00022723"/>
    </source>
</evidence>
<feature type="transmembrane region" description="Helical" evidence="5">
    <location>
        <begin position="115"/>
        <end position="134"/>
    </location>
</feature>
<feature type="transmembrane region" description="Helical" evidence="5">
    <location>
        <begin position="141"/>
        <end position="161"/>
    </location>
</feature>
<evidence type="ECO:0000313" key="8">
    <source>
        <dbReference type="Proteomes" id="UP000005408"/>
    </source>
</evidence>
<dbReference type="InterPro" id="IPR013083">
    <property type="entry name" value="Znf_RING/FYVE/PHD"/>
</dbReference>
<keyword evidence="2 4" id="KW-0863">Zinc-finger</keyword>
<dbReference type="PANTHER" id="PTHR15315:SF64">
    <property type="entry name" value="RING FINGER PROTEIN 151"/>
    <property type="match status" value="1"/>
</dbReference>
<protein>
    <recommendedName>
        <fullName evidence="6">RING-type domain-containing protein</fullName>
    </recommendedName>
</protein>
<evidence type="ECO:0000256" key="2">
    <source>
        <dbReference type="ARBA" id="ARBA00022771"/>
    </source>
</evidence>
<keyword evidence="5" id="KW-1133">Transmembrane helix</keyword>
<evidence type="ECO:0000259" key="6">
    <source>
        <dbReference type="PROSITE" id="PS50089"/>
    </source>
</evidence>
<dbReference type="PROSITE" id="PS50089">
    <property type="entry name" value="ZF_RING_2"/>
    <property type="match status" value="1"/>
</dbReference>
<reference evidence="7" key="1">
    <citation type="submission" date="2022-08" db="UniProtKB">
        <authorList>
            <consortium name="EnsemblMetazoa"/>
        </authorList>
    </citation>
    <scope>IDENTIFICATION</scope>
    <source>
        <strain evidence="7">05x7-T-G4-1.051#20</strain>
    </source>
</reference>
<dbReference type="Pfam" id="PF13639">
    <property type="entry name" value="zf-RING_2"/>
    <property type="match status" value="1"/>
</dbReference>
<keyword evidence="1" id="KW-0479">Metal-binding</keyword>
<dbReference type="AlphaFoldDB" id="A0A8W8K426"/>
<dbReference type="Gene3D" id="3.30.40.10">
    <property type="entry name" value="Zinc/RING finger domain, C3HC4 (zinc finger)"/>
    <property type="match status" value="1"/>
</dbReference>
<sequence length="213" mass="24464">MGLCSICLETRSRPCCCVPCGHLFCRDCIEAWFTHTRICPDCRKEIDRLQSVFGLEEETQNIGTSDEAAGQRPTALPLISQLQQRIPQQRPYFIALTVIFSLFLLIDLITSGGGWTSYIFHSAAAISSAMLNILWDLSAMVVNVLIALLKFPFHFVANLPSYCDSVSNFFHHLFWFVIYAVIVILVVWYCVHTVLITIERREWKLKRKMKKKQ</sequence>
<dbReference type="GO" id="GO:0008270">
    <property type="term" value="F:zinc ion binding"/>
    <property type="evidence" value="ECO:0007669"/>
    <property type="project" value="UniProtKB-KW"/>
</dbReference>